<feature type="chain" id="PRO_5045485225" evidence="1">
    <location>
        <begin position="22"/>
        <end position="108"/>
    </location>
</feature>
<sequence>MRSITLAAAALAASLAGTAVAQPASLLVVEGGRPLAGNQRLVPYGDLQLTSAADRQVLHHRIGLAIADLCDPSHFSVTDPQGPMACAKQAWTDVQPRVGQLTARLASR</sequence>
<keyword evidence="3" id="KW-1185">Reference proteome</keyword>
<reference evidence="2 3" key="1">
    <citation type="submission" date="2022-10" db="EMBL/GenBank/DDBJ databases">
        <title>Sphingomonas sp.</title>
        <authorList>
            <person name="Jin C."/>
        </authorList>
    </citation>
    <scope>NUCLEOTIDE SEQUENCE [LARGE SCALE GENOMIC DNA]</scope>
    <source>
        <strain evidence="2 3">BN140010</strain>
    </source>
</reference>
<evidence type="ECO:0000313" key="2">
    <source>
        <dbReference type="EMBL" id="MCW3798024.1"/>
    </source>
</evidence>
<protein>
    <submittedName>
        <fullName evidence="2">UrcA family protein</fullName>
    </submittedName>
</protein>
<dbReference type="EMBL" id="JAPDOB010000002">
    <property type="protein sequence ID" value="MCW3798024.1"/>
    <property type="molecule type" value="Genomic_DNA"/>
</dbReference>
<feature type="signal peptide" evidence="1">
    <location>
        <begin position="1"/>
        <end position="21"/>
    </location>
</feature>
<gene>
    <name evidence="2" type="ORF">OMW55_09435</name>
</gene>
<name>A0ABT3JG18_9SPHN</name>
<comment type="caution">
    <text evidence="2">The sequence shown here is derived from an EMBL/GenBank/DDBJ whole genome shotgun (WGS) entry which is preliminary data.</text>
</comment>
<evidence type="ECO:0000256" key="1">
    <source>
        <dbReference type="SAM" id="SignalP"/>
    </source>
</evidence>
<accession>A0ABT3JG18</accession>
<dbReference type="Proteomes" id="UP001526246">
    <property type="component" value="Unassembled WGS sequence"/>
</dbReference>
<evidence type="ECO:0000313" key="3">
    <source>
        <dbReference type="Proteomes" id="UP001526246"/>
    </source>
</evidence>
<dbReference type="NCBIfam" id="TIGR04433">
    <property type="entry name" value="UrcA_uranyl"/>
    <property type="match status" value="1"/>
</dbReference>
<dbReference type="RefSeq" id="WP_264882665.1">
    <property type="nucleotide sequence ID" value="NZ_JAPDOB010000002.1"/>
</dbReference>
<keyword evidence="1" id="KW-0732">Signal</keyword>
<proteinExistence type="predicted"/>
<organism evidence="2 3">
    <name type="scientific">Sphingomonas arvum</name>
    <dbReference type="NCBI Taxonomy" id="2992113"/>
    <lineage>
        <taxon>Bacteria</taxon>
        <taxon>Pseudomonadati</taxon>
        <taxon>Pseudomonadota</taxon>
        <taxon>Alphaproteobacteria</taxon>
        <taxon>Sphingomonadales</taxon>
        <taxon>Sphingomonadaceae</taxon>
        <taxon>Sphingomonas</taxon>
    </lineage>
</organism>
<dbReference type="InterPro" id="IPR030972">
    <property type="entry name" value="UrcA_uranyl"/>
</dbReference>